<feature type="transmembrane region" description="Helical" evidence="2">
    <location>
        <begin position="106"/>
        <end position="125"/>
    </location>
</feature>
<feature type="transmembrane region" description="Helical" evidence="2">
    <location>
        <begin position="38"/>
        <end position="56"/>
    </location>
</feature>
<feature type="transmembrane region" description="Helical" evidence="2">
    <location>
        <begin position="230"/>
        <end position="248"/>
    </location>
</feature>
<sequence>MAEKSDPNQIHDGSDKACPEDDDNYFADEIIEPKIAKYIRWGLIFILILSVLLFVYRYLTGFDTELATDEFLENEFFFLFFTTMTLIYLFLPKFVQKKMKFVADPWLVIVIVLFIFAGSFLGQGLNFFERFPWWDVFLHTISGIILGLIAFALTSALNESKDCGIKLNPFYVALFSFTFAIAVGALWEIVEYLFDWFLATTMQCWDQDPSLYITGRIYQGAGLIDTMEDLIVDTLGALFVSTVGYFYLSRGKPFMRGKRLRTKEQQNENKEHKEKK</sequence>
<keyword evidence="2" id="KW-0812">Transmembrane</keyword>
<dbReference type="InterPro" id="IPR014509">
    <property type="entry name" value="YjdF-like"/>
</dbReference>
<evidence type="ECO:0000256" key="2">
    <source>
        <dbReference type="SAM" id="Phobius"/>
    </source>
</evidence>
<evidence type="ECO:0000313" key="4">
    <source>
        <dbReference type="Proteomes" id="UP001304970"/>
    </source>
</evidence>
<feature type="region of interest" description="Disordered" evidence="1">
    <location>
        <begin position="1"/>
        <end position="20"/>
    </location>
</feature>
<name>A0AA96VHI5_9EURY</name>
<evidence type="ECO:0008006" key="5">
    <source>
        <dbReference type="Google" id="ProtNLM"/>
    </source>
</evidence>
<organism evidence="3 4">
    <name type="scientific">Methanolapillus ohkumae</name>
    <dbReference type="NCBI Taxonomy" id="3028298"/>
    <lineage>
        <taxon>Archaea</taxon>
        <taxon>Methanobacteriati</taxon>
        <taxon>Methanobacteriota</taxon>
        <taxon>Stenosarchaea group</taxon>
        <taxon>Methanomicrobia</taxon>
        <taxon>Methanosarcinales</taxon>
        <taxon>Methanosarcinaceae</taxon>
        <taxon>Methanolapillus</taxon>
    </lineage>
</organism>
<dbReference type="EMBL" id="CP131061">
    <property type="protein sequence ID" value="WNY26627.1"/>
    <property type="molecule type" value="Genomic_DNA"/>
</dbReference>
<evidence type="ECO:0000256" key="1">
    <source>
        <dbReference type="SAM" id="MobiDB-lite"/>
    </source>
</evidence>
<dbReference type="Pfam" id="PF09997">
    <property type="entry name" value="DUF2238"/>
    <property type="match status" value="1"/>
</dbReference>
<dbReference type="AlphaFoldDB" id="A0AA96VHI5"/>
<reference evidence="3 4" key="1">
    <citation type="submission" date="2023-07" db="EMBL/GenBank/DDBJ databases">
        <title>Closed genome sequence of Methanosarcinaceae archaeon Am2.</title>
        <authorList>
            <person name="Poehlein A."/>
            <person name="Protasov E."/>
            <person name="Platt K."/>
            <person name="Reeh H."/>
            <person name="Daniel R."/>
            <person name="Brune A."/>
        </authorList>
    </citation>
    <scope>NUCLEOTIDE SEQUENCE [LARGE SCALE GENOMIC DNA]</scope>
    <source>
        <strain evidence="3 4">Am2</strain>
    </source>
</reference>
<feature type="transmembrane region" description="Helical" evidence="2">
    <location>
        <begin position="170"/>
        <end position="190"/>
    </location>
</feature>
<protein>
    <recommendedName>
        <fullName evidence="5">DUF2238 domain-containing protein</fullName>
    </recommendedName>
</protein>
<proteinExistence type="predicted"/>
<keyword evidence="2" id="KW-0472">Membrane</keyword>
<evidence type="ECO:0000313" key="3">
    <source>
        <dbReference type="EMBL" id="WNY26627.1"/>
    </source>
</evidence>
<dbReference type="GeneID" id="89227799"/>
<dbReference type="Proteomes" id="UP001304970">
    <property type="component" value="Chromosome"/>
</dbReference>
<dbReference type="RefSeq" id="WP_338098147.1">
    <property type="nucleotide sequence ID" value="NZ_CP131061.1"/>
</dbReference>
<accession>A0AA96VHI5</accession>
<feature type="transmembrane region" description="Helical" evidence="2">
    <location>
        <begin position="137"/>
        <end position="158"/>
    </location>
</feature>
<keyword evidence="4" id="KW-1185">Reference proteome</keyword>
<feature type="transmembrane region" description="Helical" evidence="2">
    <location>
        <begin position="76"/>
        <end position="94"/>
    </location>
</feature>
<gene>
    <name evidence="3" type="ORF">MsAm2_03990</name>
</gene>
<keyword evidence="2" id="KW-1133">Transmembrane helix</keyword>